<dbReference type="RefSeq" id="WP_311659170.1">
    <property type="nucleotide sequence ID" value="NZ_JAVRHY010000009.1"/>
</dbReference>
<dbReference type="Pfam" id="PF01925">
    <property type="entry name" value="TauE"/>
    <property type="match status" value="1"/>
</dbReference>
<dbReference type="Proteomes" id="UP001259982">
    <property type="component" value="Unassembled WGS sequence"/>
</dbReference>
<reference evidence="7 8" key="1">
    <citation type="submission" date="2023-09" db="EMBL/GenBank/DDBJ databases">
        <authorList>
            <person name="Rey-Velasco X."/>
        </authorList>
    </citation>
    <scope>NUCLEOTIDE SEQUENCE [LARGE SCALE GENOMIC DNA]</scope>
    <source>
        <strain evidence="7 8">P385</strain>
    </source>
</reference>
<evidence type="ECO:0000256" key="4">
    <source>
        <dbReference type="ARBA" id="ARBA00022989"/>
    </source>
</evidence>
<feature type="transmembrane region" description="Helical" evidence="6">
    <location>
        <begin position="81"/>
        <end position="100"/>
    </location>
</feature>
<gene>
    <name evidence="7" type="ORF">RM531_10540</name>
</gene>
<evidence type="ECO:0000256" key="5">
    <source>
        <dbReference type="ARBA" id="ARBA00023136"/>
    </source>
</evidence>
<dbReference type="EMBL" id="JAVRHY010000009">
    <property type="protein sequence ID" value="MDT0618912.1"/>
    <property type="molecule type" value="Genomic_DNA"/>
</dbReference>
<keyword evidence="4 6" id="KW-1133">Transmembrane helix</keyword>
<keyword evidence="8" id="KW-1185">Reference proteome</keyword>
<sequence length="264" mass="26984">MLLSLAIFALLGMVAGLLAGLFGIGGGLVMVPALIYLLPPLGVNGNALAHMAVGTSLACVSLIAINSARSHHHRDGVDWRVFRWLAPGMVVGALAGAAVADSISSLFLQRLIGMAAVLMAVRMFIEMKPSPSRELPGKAGLIGVGGGIGGLSALLGIGGGSLTVPFLSWCRLPMARAVGTSAACGMPIAWAGTVGMVWVGLDEPGRGAWSIGFVQPLAVAGIVLGSLVFTPLGVRLAHHLPGSWLRRAFAVLLMIVGLDMLLTA</sequence>
<keyword evidence="6" id="KW-1003">Cell membrane</keyword>
<keyword evidence="5 6" id="KW-0472">Membrane</keyword>
<accession>A0ABU3B8W2</accession>
<protein>
    <recommendedName>
        <fullName evidence="6">Probable membrane transporter protein</fullName>
    </recommendedName>
</protein>
<feature type="transmembrane region" description="Helical" evidence="6">
    <location>
        <begin position="177"/>
        <end position="201"/>
    </location>
</feature>
<dbReference type="PANTHER" id="PTHR43483:SF3">
    <property type="entry name" value="MEMBRANE TRANSPORTER PROTEIN HI_0806-RELATED"/>
    <property type="match status" value="1"/>
</dbReference>
<evidence type="ECO:0000256" key="1">
    <source>
        <dbReference type="ARBA" id="ARBA00004141"/>
    </source>
</evidence>
<evidence type="ECO:0000313" key="7">
    <source>
        <dbReference type="EMBL" id="MDT0618912.1"/>
    </source>
</evidence>
<evidence type="ECO:0000313" key="8">
    <source>
        <dbReference type="Proteomes" id="UP001259982"/>
    </source>
</evidence>
<name>A0ABU3B8W2_9GAMM</name>
<feature type="transmembrane region" description="Helical" evidence="6">
    <location>
        <begin position="244"/>
        <end position="262"/>
    </location>
</feature>
<comment type="caution">
    <text evidence="7">The sequence shown here is derived from an EMBL/GenBank/DDBJ whole genome shotgun (WGS) entry which is preliminary data.</text>
</comment>
<feature type="transmembrane region" description="Helical" evidence="6">
    <location>
        <begin position="213"/>
        <end position="232"/>
    </location>
</feature>
<dbReference type="PANTHER" id="PTHR43483">
    <property type="entry name" value="MEMBRANE TRANSPORTER PROTEIN HI_0806-RELATED"/>
    <property type="match status" value="1"/>
</dbReference>
<evidence type="ECO:0000256" key="6">
    <source>
        <dbReference type="RuleBase" id="RU363041"/>
    </source>
</evidence>
<feature type="transmembrane region" description="Helical" evidence="6">
    <location>
        <begin position="7"/>
        <end position="35"/>
    </location>
</feature>
<keyword evidence="3 6" id="KW-0812">Transmembrane</keyword>
<proteinExistence type="inferred from homology"/>
<comment type="subcellular location">
    <subcellularLocation>
        <location evidence="6">Cell membrane</location>
        <topology evidence="6">Multi-pass membrane protein</topology>
    </subcellularLocation>
    <subcellularLocation>
        <location evidence="1">Membrane</location>
        <topology evidence="1">Multi-pass membrane protein</topology>
    </subcellularLocation>
</comment>
<evidence type="ECO:0000256" key="2">
    <source>
        <dbReference type="ARBA" id="ARBA00009142"/>
    </source>
</evidence>
<feature type="transmembrane region" description="Helical" evidence="6">
    <location>
        <begin position="47"/>
        <end position="69"/>
    </location>
</feature>
<organism evidence="7 8">
    <name type="scientific">Spectribacter acetivorans</name>
    <dbReference type="NCBI Taxonomy" id="3075603"/>
    <lineage>
        <taxon>Bacteria</taxon>
        <taxon>Pseudomonadati</taxon>
        <taxon>Pseudomonadota</taxon>
        <taxon>Gammaproteobacteria</taxon>
        <taxon>Salinisphaerales</taxon>
        <taxon>Salinisphaeraceae</taxon>
        <taxon>Spectribacter</taxon>
    </lineage>
</organism>
<dbReference type="InterPro" id="IPR002781">
    <property type="entry name" value="TM_pro_TauE-like"/>
</dbReference>
<comment type="similarity">
    <text evidence="2 6">Belongs to the 4-toluene sulfonate uptake permease (TSUP) (TC 2.A.102) family.</text>
</comment>
<evidence type="ECO:0000256" key="3">
    <source>
        <dbReference type="ARBA" id="ARBA00022692"/>
    </source>
</evidence>